<dbReference type="PANTHER" id="PTHR14119:SF3">
    <property type="entry name" value="ISOCHORISMATASE DOMAIN-CONTAINING PROTEIN 2"/>
    <property type="match status" value="1"/>
</dbReference>
<gene>
    <name evidence="3" type="ORF">BT96DRAFT_966692</name>
</gene>
<dbReference type="AlphaFoldDB" id="A0A6A4HD15"/>
<dbReference type="GO" id="GO:0016787">
    <property type="term" value="F:hydrolase activity"/>
    <property type="evidence" value="ECO:0007669"/>
    <property type="project" value="UniProtKB-KW"/>
</dbReference>
<dbReference type="InterPro" id="IPR050993">
    <property type="entry name" value="Isochorismatase_domain"/>
</dbReference>
<evidence type="ECO:0000313" key="3">
    <source>
        <dbReference type="EMBL" id="KAE9395660.1"/>
    </source>
</evidence>
<dbReference type="PANTHER" id="PTHR14119">
    <property type="entry name" value="HYDROLASE"/>
    <property type="match status" value="1"/>
</dbReference>
<dbReference type="OrthoDB" id="269496at2759"/>
<dbReference type="Gene3D" id="3.40.50.850">
    <property type="entry name" value="Isochorismatase-like"/>
    <property type="match status" value="1"/>
</dbReference>
<name>A0A6A4HD15_9AGAR</name>
<organism evidence="3 4">
    <name type="scientific">Gymnopus androsaceus JB14</name>
    <dbReference type="NCBI Taxonomy" id="1447944"/>
    <lineage>
        <taxon>Eukaryota</taxon>
        <taxon>Fungi</taxon>
        <taxon>Dikarya</taxon>
        <taxon>Basidiomycota</taxon>
        <taxon>Agaricomycotina</taxon>
        <taxon>Agaricomycetes</taxon>
        <taxon>Agaricomycetidae</taxon>
        <taxon>Agaricales</taxon>
        <taxon>Marasmiineae</taxon>
        <taxon>Omphalotaceae</taxon>
        <taxon>Gymnopus</taxon>
    </lineage>
</organism>
<feature type="domain" description="Isochorismatase-like" evidence="2">
    <location>
        <begin position="8"/>
        <end position="162"/>
    </location>
</feature>
<dbReference type="SUPFAM" id="SSF52499">
    <property type="entry name" value="Isochorismatase-like hydrolases"/>
    <property type="match status" value="1"/>
</dbReference>
<dbReference type="InterPro" id="IPR000868">
    <property type="entry name" value="Isochorismatase-like_dom"/>
</dbReference>
<accession>A0A6A4HD15</accession>
<dbReference type="Pfam" id="PF00857">
    <property type="entry name" value="Isochorismatase"/>
    <property type="match status" value="1"/>
</dbReference>
<evidence type="ECO:0000313" key="4">
    <source>
        <dbReference type="Proteomes" id="UP000799118"/>
    </source>
</evidence>
<protein>
    <submittedName>
        <fullName evidence="3">Isochorismatase hydrolase</fullName>
    </submittedName>
</protein>
<keyword evidence="3" id="KW-0378">Hydrolase</keyword>
<dbReference type="Proteomes" id="UP000799118">
    <property type="component" value="Unassembled WGS sequence"/>
</dbReference>
<dbReference type="EMBL" id="ML769527">
    <property type="protein sequence ID" value="KAE9395660.1"/>
    <property type="molecule type" value="Genomic_DNA"/>
</dbReference>
<keyword evidence="4" id="KW-1185">Reference proteome</keyword>
<sequence>MAHTQSDTLFLICDIQSRFRSAIHGYEHVVATTNKMLKFAKLFGFPVVVTTQNSKALGPTDPDIDLASLGDLHLKTIDKTLFSMLVPEVRGIIDNVGPNNIVLMGIESHICILQTALSLLRVPSNKPNIYIIADATSSCNPFEVPLAFASLRQAGAQVLSSESMAFLLQGDAGDEGRAGKGRFREFAGIVKEEKERTKAAVEALFGVTKSAM</sequence>
<evidence type="ECO:0000256" key="1">
    <source>
        <dbReference type="ARBA" id="ARBA00006336"/>
    </source>
</evidence>
<evidence type="ECO:0000259" key="2">
    <source>
        <dbReference type="Pfam" id="PF00857"/>
    </source>
</evidence>
<dbReference type="InterPro" id="IPR036380">
    <property type="entry name" value="Isochorismatase-like_sf"/>
</dbReference>
<reference evidence="3" key="1">
    <citation type="journal article" date="2019" name="Environ. Microbiol.">
        <title>Fungal ecological strategies reflected in gene transcription - a case study of two litter decomposers.</title>
        <authorList>
            <person name="Barbi F."/>
            <person name="Kohler A."/>
            <person name="Barry K."/>
            <person name="Baskaran P."/>
            <person name="Daum C."/>
            <person name="Fauchery L."/>
            <person name="Ihrmark K."/>
            <person name="Kuo A."/>
            <person name="LaButti K."/>
            <person name="Lipzen A."/>
            <person name="Morin E."/>
            <person name="Grigoriev I.V."/>
            <person name="Henrissat B."/>
            <person name="Lindahl B."/>
            <person name="Martin F."/>
        </authorList>
    </citation>
    <scope>NUCLEOTIDE SEQUENCE</scope>
    <source>
        <strain evidence="3">JB14</strain>
    </source>
</reference>
<proteinExistence type="inferred from homology"/>
<comment type="similarity">
    <text evidence="1">Belongs to the isochorismatase family.</text>
</comment>